<dbReference type="Gene3D" id="3.10.290.10">
    <property type="entry name" value="RNA-binding S4 domain"/>
    <property type="match status" value="1"/>
</dbReference>
<dbReference type="NCBIfam" id="TIGR00005">
    <property type="entry name" value="rluA_subfam"/>
    <property type="match status" value="1"/>
</dbReference>
<dbReference type="CDD" id="cd00165">
    <property type="entry name" value="S4"/>
    <property type="match status" value="1"/>
</dbReference>
<dbReference type="InterPro" id="IPR050188">
    <property type="entry name" value="RluA_PseudoU_synthase"/>
</dbReference>
<feature type="region of interest" description="Disordered" evidence="4">
    <location>
        <begin position="65"/>
        <end position="87"/>
    </location>
</feature>
<dbReference type="EC" id="5.4.99.23" evidence="6"/>
<dbReference type="PANTHER" id="PTHR21600:SF44">
    <property type="entry name" value="RIBOSOMAL LARGE SUBUNIT PSEUDOURIDINE SYNTHASE D"/>
    <property type="match status" value="1"/>
</dbReference>
<reference evidence="6" key="1">
    <citation type="submission" date="2023-07" db="EMBL/GenBank/DDBJ databases">
        <authorList>
            <person name="Pelsma A.J. K."/>
        </authorList>
    </citation>
    <scope>NUCLEOTIDE SEQUENCE</scope>
</reference>
<dbReference type="GO" id="GO:0160140">
    <property type="term" value="F:23S rRNA pseudouridine(1911/1915/1917) synthase activity"/>
    <property type="evidence" value="ECO:0007669"/>
    <property type="project" value="UniProtKB-EC"/>
</dbReference>
<dbReference type="InterPro" id="IPR006225">
    <property type="entry name" value="PsdUridine_synth_RluC/D"/>
</dbReference>
<dbReference type="InterPro" id="IPR020103">
    <property type="entry name" value="PsdUridine_synth_cat_dom_sf"/>
</dbReference>
<evidence type="ECO:0000259" key="5">
    <source>
        <dbReference type="Pfam" id="PF00849"/>
    </source>
</evidence>
<accession>A0AA48M6X5</accession>
<dbReference type="InterPro" id="IPR036986">
    <property type="entry name" value="S4_RNA-bd_sf"/>
</dbReference>
<dbReference type="InterPro" id="IPR006145">
    <property type="entry name" value="PsdUridine_synth_RsuA/RluA"/>
</dbReference>
<sequence length="343" mass="36947">MNPEDMQQIDAGGELFAFTVAEDAAGTRLDRYLAERPELVAAHLSRSRIKGLIEEGRVALRGAPARDPARKLSHGDTVTLDVPPPEPAEPQAEDIALEVVYEDDHLIVIDKPAGLVVHPASGHETGTLVNALIAHCGESLSGVGGVKKPGIVHRIDKDTTGLLVVAKTDAAHHGLSALFADHGRTLSLTREYLAFVWGVPDRAHGTIETYLGRHNIQREKMAVVPESRGREAITHWEKVADFGVASLIRCQLETGRTHQIRVHLAHIGHPLIGDATYGAGFKTKVTKLSEKARAAVEKLGRQALHAATLGFEHPVTGDEMMFESELPEDLAALMAALEEASAP</sequence>
<dbReference type="PROSITE" id="PS01129">
    <property type="entry name" value="PSI_RLU"/>
    <property type="match status" value="1"/>
</dbReference>
<name>A0AA48M6X5_9ZZZZ</name>
<dbReference type="SUPFAM" id="SSF55174">
    <property type="entry name" value="Alpha-L RNA-binding motif"/>
    <property type="match status" value="1"/>
</dbReference>
<feature type="domain" description="Pseudouridine synthase RsuA/RluA-like" evidence="5">
    <location>
        <begin position="105"/>
        <end position="266"/>
    </location>
</feature>
<dbReference type="Pfam" id="PF00849">
    <property type="entry name" value="PseudoU_synth_2"/>
    <property type="match status" value="1"/>
</dbReference>
<keyword evidence="3 6" id="KW-0413">Isomerase</keyword>
<evidence type="ECO:0000256" key="2">
    <source>
        <dbReference type="ARBA" id="ARBA00022884"/>
    </source>
</evidence>
<evidence type="ECO:0000256" key="3">
    <source>
        <dbReference type="ARBA" id="ARBA00023235"/>
    </source>
</evidence>
<dbReference type="EMBL" id="OY288114">
    <property type="protein sequence ID" value="CAJ0893213.1"/>
    <property type="molecule type" value="Genomic_DNA"/>
</dbReference>
<comment type="similarity">
    <text evidence="1">Belongs to the pseudouridine synthase RluA family.</text>
</comment>
<proteinExistence type="inferred from homology"/>
<dbReference type="AlphaFoldDB" id="A0AA48M6X5"/>
<dbReference type="PANTHER" id="PTHR21600">
    <property type="entry name" value="MITOCHONDRIAL RNA PSEUDOURIDINE SYNTHASE"/>
    <property type="match status" value="1"/>
</dbReference>
<dbReference type="Gene3D" id="3.30.2350.10">
    <property type="entry name" value="Pseudouridine synthase"/>
    <property type="match status" value="1"/>
</dbReference>
<organism evidence="6">
    <name type="scientific">freshwater sediment metagenome</name>
    <dbReference type="NCBI Taxonomy" id="556182"/>
    <lineage>
        <taxon>unclassified sequences</taxon>
        <taxon>metagenomes</taxon>
        <taxon>ecological metagenomes</taxon>
    </lineage>
</organism>
<evidence type="ECO:0000256" key="1">
    <source>
        <dbReference type="ARBA" id="ARBA00010876"/>
    </source>
</evidence>
<dbReference type="GO" id="GO:0003723">
    <property type="term" value="F:RNA binding"/>
    <property type="evidence" value="ECO:0007669"/>
    <property type="project" value="UniProtKB-KW"/>
</dbReference>
<dbReference type="CDD" id="cd02869">
    <property type="entry name" value="PseudoU_synth_RluA_like"/>
    <property type="match status" value="1"/>
</dbReference>
<dbReference type="FunFam" id="3.30.2350.10:FF:000006">
    <property type="entry name" value="Pseudouridine synthase"/>
    <property type="match status" value="1"/>
</dbReference>
<evidence type="ECO:0000256" key="4">
    <source>
        <dbReference type="SAM" id="MobiDB-lite"/>
    </source>
</evidence>
<keyword evidence="2" id="KW-0694">RNA-binding</keyword>
<dbReference type="InterPro" id="IPR006224">
    <property type="entry name" value="PsdUridine_synth_RluA-like_CS"/>
</dbReference>
<dbReference type="GO" id="GO:0000455">
    <property type="term" value="P:enzyme-directed rRNA pseudouridine synthesis"/>
    <property type="evidence" value="ECO:0007669"/>
    <property type="project" value="TreeGrafter"/>
</dbReference>
<dbReference type="PROSITE" id="PS50889">
    <property type="entry name" value="S4"/>
    <property type="match status" value="1"/>
</dbReference>
<gene>
    <name evidence="6" type="primary">rluD</name>
    <name evidence="6" type="ORF">AMST5_04286</name>
</gene>
<dbReference type="SUPFAM" id="SSF55120">
    <property type="entry name" value="Pseudouridine synthase"/>
    <property type="match status" value="1"/>
</dbReference>
<protein>
    <submittedName>
        <fullName evidence="6">Ribosomal large subunit pseudouridine synthase D</fullName>
        <ecNumber evidence="6">5.4.99.23</ecNumber>
    </submittedName>
</protein>
<evidence type="ECO:0000313" key="6">
    <source>
        <dbReference type="EMBL" id="CAJ0893213.1"/>
    </source>
</evidence>